<dbReference type="AlphaFoldDB" id="A0AAE3SYF2"/>
<evidence type="ECO:0000313" key="4">
    <source>
        <dbReference type="Proteomes" id="UP001212602"/>
    </source>
</evidence>
<gene>
    <name evidence="3" type="ORF">PGB34_06285</name>
</gene>
<protein>
    <submittedName>
        <fullName evidence="3">Extracellular solute-binding protein</fullName>
    </submittedName>
</protein>
<comment type="caution">
    <text evidence="3">The sequence shown here is derived from an EMBL/GenBank/DDBJ whole genome shotgun (WGS) entry which is preliminary data.</text>
</comment>
<evidence type="ECO:0000256" key="1">
    <source>
        <dbReference type="ARBA" id="ARBA00022729"/>
    </source>
</evidence>
<accession>A0AAE3SYF2</accession>
<dbReference type="RefSeq" id="WP_271427211.1">
    <property type="nucleotide sequence ID" value="NZ_JAQIPB010000002.1"/>
</dbReference>
<dbReference type="EMBL" id="JAQIPB010000002">
    <property type="protein sequence ID" value="MDA7415969.1"/>
    <property type="molecule type" value="Genomic_DNA"/>
</dbReference>
<reference evidence="3" key="1">
    <citation type="submission" date="2023-01" db="EMBL/GenBank/DDBJ databases">
        <title>Xenophilus mangrovi sp. nov., isolated from soil of Mangrove nature reserve.</title>
        <authorList>
            <person name="Xu S."/>
            <person name="Liu Z."/>
            <person name="Xu Y."/>
        </authorList>
    </citation>
    <scope>NUCLEOTIDE SEQUENCE</scope>
    <source>
        <strain evidence="3">YW8</strain>
    </source>
</reference>
<feature type="chain" id="PRO_5042283089" evidence="2">
    <location>
        <begin position="26"/>
        <end position="347"/>
    </location>
</feature>
<dbReference type="Pfam" id="PF13343">
    <property type="entry name" value="SBP_bac_6"/>
    <property type="match status" value="1"/>
</dbReference>
<evidence type="ECO:0000313" key="3">
    <source>
        <dbReference type="EMBL" id="MDA7415969.1"/>
    </source>
</evidence>
<sequence>MRIDRRQFTALAGAAALAPWAGAQAQASLDTLHAAARKEGELTWYIVYLPSEDAEHLGRTFSERFPGVKVNVVRTTAQVAFQRLNQDLQARTANCDVFSSTDLAHYLDLKRRKLLLQHTPASSAQMDKRLQNLDPEGYFHVASVAMVGLIYNTAKVKAADAPTSWADLVDPKWRNLASVGHPGFSGFVGAWAIEMKNLYGEGWFKKLAENKPQVGRSIIDTVTTVTSGERSISAGPINLAAMGAAKGNPLAVVAPREGLMLMTSPSAIMANAPHPNAAKLFMEFLIGSEEVDKLAFDRYGIPKRAGAKPRPGVLGLDDSPKLLHATAQEVVNGLPEVIDLWRDAFGV</sequence>
<proteinExistence type="predicted"/>
<feature type="signal peptide" evidence="2">
    <location>
        <begin position="1"/>
        <end position="25"/>
    </location>
</feature>
<dbReference type="InterPro" id="IPR006311">
    <property type="entry name" value="TAT_signal"/>
</dbReference>
<dbReference type="Proteomes" id="UP001212602">
    <property type="component" value="Unassembled WGS sequence"/>
</dbReference>
<keyword evidence="1 2" id="KW-0732">Signal</keyword>
<keyword evidence="4" id="KW-1185">Reference proteome</keyword>
<dbReference type="PANTHER" id="PTHR30006">
    <property type="entry name" value="THIAMINE-BINDING PERIPLASMIC PROTEIN-RELATED"/>
    <property type="match status" value="1"/>
</dbReference>
<organism evidence="3 4">
    <name type="scientific">Xenophilus arseniciresistens</name>
    <dbReference type="NCBI Taxonomy" id="1283306"/>
    <lineage>
        <taxon>Bacteria</taxon>
        <taxon>Pseudomonadati</taxon>
        <taxon>Pseudomonadota</taxon>
        <taxon>Betaproteobacteria</taxon>
        <taxon>Burkholderiales</taxon>
        <taxon>Comamonadaceae</taxon>
        <taxon>Xenophilus</taxon>
    </lineage>
</organism>
<evidence type="ECO:0000256" key="2">
    <source>
        <dbReference type="SAM" id="SignalP"/>
    </source>
</evidence>
<name>A0AAE3SYF2_9BURK</name>
<dbReference type="PROSITE" id="PS51318">
    <property type="entry name" value="TAT"/>
    <property type="match status" value="1"/>
</dbReference>
<dbReference type="SUPFAM" id="SSF53850">
    <property type="entry name" value="Periplasmic binding protein-like II"/>
    <property type="match status" value="1"/>
</dbReference>
<dbReference type="Gene3D" id="3.40.190.10">
    <property type="entry name" value="Periplasmic binding protein-like II"/>
    <property type="match status" value="2"/>
</dbReference>